<dbReference type="InterPro" id="IPR014756">
    <property type="entry name" value="Ig_E-set"/>
</dbReference>
<proteinExistence type="predicted"/>
<dbReference type="CDD" id="cd02851">
    <property type="entry name" value="E_set_GO_C"/>
    <property type="match status" value="1"/>
</dbReference>
<dbReference type="InterPro" id="IPR013783">
    <property type="entry name" value="Ig-like_fold"/>
</dbReference>
<dbReference type="SUPFAM" id="SSF81296">
    <property type="entry name" value="E set domains"/>
    <property type="match status" value="1"/>
</dbReference>
<name>A0A6P6GA92_ZIZJJ</name>
<dbReference type="FunCoup" id="A0A6P6GA92">
    <property type="interactions" value="2"/>
</dbReference>
<dbReference type="PANTHER" id="PTHR32208:SF103">
    <property type="entry name" value="GALACTOSE OXIDASE-LIKE EARLY SET DOMAIN-CONTAINING PROTEIN"/>
    <property type="match status" value="1"/>
</dbReference>
<evidence type="ECO:0000259" key="2">
    <source>
        <dbReference type="Pfam" id="PF07250"/>
    </source>
</evidence>
<evidence type="ECO:0000313" key="5">
    <source>
        <dbReference type="RefSeq" id="XP_024930991.3"/>
    </source>
</evidence>
<dbReference type="InParanoid" id="A0A6P6GA92"/>
<evidence type="ECO:0000313" key="4">
    <source>
        <dbReference type="Proteomes" id="UP001652623"/>
    </source>
</evidence>
<dbReference type="Pfam" id="PF07250">
    <property type="entry name" value="Glyoxal_oxid_N"/>
    <property type="match status" value="1"/>
</dbReference>
<keyword evidence="1" id="KW-0732">Signal</keyword>
<keyword evidence="4" id="KW-1185">Reference proteome</keyword>
<evidence type="ECO:0000259" key="3">
    <source>
        <dbReference type="Pfam" id="PF09118"/>
    </source>
</evidence>
<dbReference type="Pfam" id="PF09118">
    <property type="entry name" value="GO-like_E_set"/>
    <property type="match status" value="1"/>
</dbReference>
<dbReference type="KEGG" id="zju:107420642"/>
<dbReference type="InterPro" id="IPR011043">
    <property type="entry name" value="Gal_Oxase/kelch_b-propeller"/>
</dbReference>
<dbReference type="RefSeq" id="XP_024930991.3">
    <property type="nucleotide sequence ID" value="XM_025075223.3"/>
</dbReference>
<dbReference type="GeneID" id="107420642"/>
<feature type="domain" description="Glyoxal oxidase N-terminal" evidence="2">
    <location>
        <begin position="58"/>
        <end position="440"/>
    </location>
</feature>
<gene>
    <name evidence="5" type="primary">LOC107420642</name>
</gene>
<evidence type="ECO:0000256" key="1">
    <source>
        <dbReference type="ARBA" id="ARBA00022729"/>
    </source>
</evidence>
<dbReference type="Gene3D" id="2.60.40.10">
    <property type="entry name" value="Immunoglobulins"/>
    <property type="match status" value="1"/>
</dbReference>
<dbReference type="InterPro" id="IPR015202">
    <property type="entry name" value="GO-like_E_set"/>
</dbReference>
<dbReference type="SUPFAM" id="SSF50965">
    <property type="entry name" value="Galactose oxidase, central domain"/>
    <property type="match status" value="1"/>
</dbReference>
<feature type="domain" description="Galactose oxidase-like Early set" evidence="3">
    <location>
        <begin position="449"/>
        <end position="555"/>
    </location>
</feature>
<dbReference type="Gene3D" id="2.130.10.80">
    <property type="entry name" value="Galactose oxidase/kelch, beta-propeller"/>
    <property type="match status" value="1"/>
</dbReference>
<dbReference type="InterPro" id="IPR037293">
    <property type="entry name" value="Gal_Oxidase_central_sf"/>
</dbReference>
<reference evidence="5" key="1">
    <citation type="submission" date="2025-08" db="UniProtKB">
        <authorList>
            <consortium name="RefSeq"/>
        </authorList>
    </citation>
    <scope>IDENTIFICATION</scope>
    <source>
        <tissue evidence="5">Seedling</tissue>
    </source>
</reference>
<protein>
    <submittedName>
        <fullName evidence="5">Aldehyde oxidase GLOX1</fullName>
    </submittedName>
</protein>
<dbReference type="InterPro" id="IPR009880">
    <property type="entry name" value="Glyoxal_oxidase_N"/>
</dbReference>
<dbReference type="AlphaFoldDB" id="A0A6P6GA92"/>
<organism evidence="4 5">
    <name type="scientific">Ziziphus jujuba</name>
    <name type="common">Chinese jujube</name>
    <name type="synonym">Ziziphus sativa</name>
    <dbReference type="NCBI Taxonomy" id="326968"/>
    <lineage>
        <taxon>Eukaryota</taxon>
        <taxon>Viridiplantae</taxon>
        <taxon>Streptophyta</taxon>
        <taxon>Embryophyta</taxon>
        <taxon>Tracheophyta</taxon>
        <taxon>Spermatophyta</taxon>
        <taxon>Magnoliopsida</taxon>
        <taxon>eudicotyledons</taxon>
        <taxon>Gunneridae</taxon>
        <taxon>Pentapetalae</taxon>
        <taxon>rosids</taxon>
        <taxon>fabids</taxon>
        <taxon>Rosales</taxon>
        <taxon>Rhamnaceae</taxon>
        <taxon>Paliureae</taxon>
        <taxon>Ziziphus</taxon>
    </lineage>
</organism>
<dbReference type="PANTHER" id="PTHR32208">
    <property type="entry name" value="SECRETED PROTEIN-RELATED"/>
    <property type="match status" value="1"/>
</dbReference>
<sequence length="558" mass="62245">MKMAHFLKTLCFIPLFFTYYGFTQSIAFGKSDGILKNPNQPYKGGWELTSQNSGVSAMHMFIFPITNKAIMFDSDTFGPSQIQLLSHDCYDEPDCWAHAVEYDIHTAAVRPLKISMDTWSSSGGLSANGTLVHSGGWINGGTSVRYLSGCSTCHWEEYPSALSAPRWFSAQQILPDGSFIVVGGRQMFNYEYIPTEGNFNVDNFKLPFLRETTDPYENNLYPFVFLSTDGNLFIFANHRSILLNPTTNKIVRHFPILTGGPRNHPSSAMAALLPIKVHDSNPNRIRAEVLICGGAKPCASRLAEKGIFINALQDCGRVEITNPNPTWQKEMMPTPRIMGDMLVLPTGDVLMINGAKKGVSGWNYADDPNLTPVLYQPESPKTQRFTELMSTTIPRMYCSTAALLPDGKVLVAGSNTNYYYKFNGVKYPTELRVEKFYPPYFDPLLDTDRPSIMSNTEGKKVKHGQNVEVKFELKRTNINESNVRVTMYSPPFTTHGFSMGQRLLVLGISRLSNVGSEIFRVDVLAPPTAEIAPPGYYLLFVVYCGLPSEGIWIQIASN</sequence>
<accession>A0A6P6GA92</accession>
<dbReference type="Proteomes" id="UP001652623">
    <property type="component" value="Chromosome 5"/>
</dbReference>